<reference evidence="1 2" key="1">
    <citation type="journal article" date="2019" name="Emerg. Microbes Infect.">
        <title>Comprehensive subspecies identification of 175 nontuberculous mycobacteria species based on 7547 genomic profiles.</title>
        <authorList>
            <person name="Matsumoto Y."/>
            <person name="Kinjo T."/>
            <person name="Motooka D."/>
            <person name="Nabeya D."/>
            <person name="Jung N."/>
            <person name="Uechi K."/>
            <person name="Horii T."/>
            <person name="Iida T."/>
            <person name="Fujita J."/>
            <person name="Nakamura S."/>
        </authorList>
    </citation>
    <scope>NUCLEOTIDE SEQUENCE [LARGE SCALE GENOMIC DNA]</scope>
    <source>
        <strain evidence="1 2">JCM 14233</strain>
    </source>
</reference>
<proteinExistence type="predicted"/>
<dbReference type="RefSeq" id="WP_083047862.1">
    <property type="nucleotide sequence ID" value="NZ_AP022575.1"/>
</dbReference>
<accession>A0A7I7MN44</accession>
<evidence type="ECO:0000313" key="1">
    <source>
        <dbReference type="EMBL" id="BBX73330.1"/>
    </source>
</evidence>
<dbReference type="KEGG" id="mshj:MSHI_12360"/>
<organism evidence="1 2">
    <name type="scientific">Mycobacterium shinjukuense</name>
    <dbReference type="NCBI Taxonomy" id="398694"/>
    <lineage>
        <taxon>Bacteria</taxon>
        <taxon>Bacillati</taxon>
        <taxon>Actinomycetota</taxon>
        <taxon>Actinomycetes</taxon>
        <taxon>Mycobacteriales</taxon>
        <taxon>Mycobacteriaceae</taxon>
        <taxon>Mycobacterium</taxon>
    </lineage>
</organism>
<sequence>MKAIDADYLVVGAGAMGMAFTDTLITESEARVVIVDRAHQPGGHWTTAYPFVRLHQPSAYYGVNSRPLGNNTIDAVGWNRGLNELAPVGEICAYFDAVMQQQFLPTGRVEYFPMSEYLGDGRFRTLGGADYAVTVQRRIVDATYLRAVVPSMRPAPYSVAPGIDCIAPNELPKFTTRDRYVVVGAGKTGMDVCLWLLRNGIGPRRLTWIRPRDSWLIDRATLQPGPAFIKQFRDSYGATLEAIDAATSIDDLFARLEAAGTLLRLDPAIRPTMYRCATVSQPEYDQLRQIDDVVRLGHVQHIEPTTIVLDGGSINSSPSALYIDCTADGAPQRPAKPVFDGDRLTLQAVRGCQQVFSAAFIAHVELAYDTDGVKNELCTPIPHPDRDLDWMRLTHSDLCNFARWLADPDLTDWLSSARLNLLAGLLPPLSHKPRVRERVVSMFQSKLNSASDKLEKLLGDHRADG</sequence>
<evidence type="ECO:0000313" key="2">
    <source>
        <dbReference type="Proteomes" id="UP000467236"/>
    </source>
</evidence>
<name>A0A7I7MN44_9MYCO</name>
<dbReference type="Gene3D" id="3.50.50.60">
    <property type="entry name" value="FAD/NAD(P)-binding domain"/>
    <property type="match status" value="1"/>
</dbReference>
<dbReference type="AlphaFoldDB" id="A0A7I7MN44"/>
<dbReference type="SUPFAM" id="SSF51905">
    <property type="entry name" value="FAD/NAD(P)-binding domain"/>
    <property type="match status" value="1"/>
</dbReference>
<dbReference type="Proteomes" id="UP000467236">
    <property type="component" value="Chromosome"/>
</dbReference>
<dbReference type="InterPro" id="IPR036188">
    <property type="entry name" value="FAD/NAD-bd_sf"/>
</dbReference>
<gene>
    <name evidence="1" type="ORF">MSHI_12360</name>
</gene>
<keyword evidence="2" id="KW-1185">Reference proteome</keyword>
<dbReference type="EMBL" id="AP022575">
    <property type="protein sequence ID" value="BBX73330.1"/>
    <property type="molecule type" value="Genomic_DNA"/>
</dbReference>
<dbReference type="Pfam" id="PF13450">
    <property type="entry name" value="NAD_binding_8"/>
    <property type="match status" value="1"/>
</dbReference>
<dbReference type="OrthoDB" id="9773233at2"/>
<protein>
    <submittedName>
        <fullName evidence="1">Uncharacterized protein</fullName>
    </submittedName>
</protein>